<keyword evidence="1 2" id="KW-0597">Phosphoprotein</keyword>
<dbReference type="KEGG" id="msea:METESE_32850"/>
<evidence type="ECO:0000313" key="4">
    <source>
        <dbReference type="EMBL" id="BDU78327.1"/>
    </source>
</evidence>
<protein>
    <recommendedName>
        <fullName evidence="3">Response regulatory domain-containing protein</fullName>
    </recommendedName>
</protein>
<evidence type="ECO:0000259" key="3">
    <source>
        <dbReference type="PROSITE" id="PS50110"/>
    </source>
</evidence>
<name>A0AA48GVE1_9BACT</name>
<reference evidence="4" key="1">
    <citation type="journal article" date="2023" name="Int. J. Syst. Evol. Microbiol.">
        <title>Mesoterricola silvestris gen. nov., sp. nov., Mesoterricola sediminis sp. nov., Geothrix oryzae sp. nov., Geothrix edaphica sp. nov., Geothrix rubra sp. nov., and Geothrix limicola sp. nov., six novel members of Acidobacteriota isolated from soils.</title>
        <authorList>
            <person name="Itoh H."/>
            <person name="Sugisawa Y."/>
            <person name="Mise K."/>
            <person name="Xu Z."/>
            <person name="Kuniyasu M."/>
            <person name="Ushijima N."/>
            <person name="Kawano K."/>
            <person name="Kobayashi E."/>
            <person name="Shiratori Y."/>
            <person name="Masuda Y."/>
            <person name="Senoo K."/>
        </authorList>
    </citation>
    <scope>NUCLEOTIDE SEQUENCE</scope>
    <source>
        <strain evidence="4">W786</strain>
    </source>
</reference>
<dbReference type="PANTHER" id="PTHR44591">
    <property type="entry name" value="STRESS RESPONSE REGULATOR PROTEIN 1"/>
    <property type="match status" value="1"/>
</dbReference>
<evidence type="ECO:0000313" key="5">
    <source>
        <dbReference type="Proteomes" id="UP001228113"/>
    </source>
</evidence>
<evidence type="ECO:0000256" key="1">
    <source>
        <dbReference type="ARBA" id="ARBA00022553"/>
    </source>
</evidence>
<feature type="modified residue" description="4-aspartylphosphate" evidence="2">
    <location>
        <position position="67"/>
    </location>
</feature>
<dbReference type="PROSITE" id="PS50110">
    <property type="entry name" value="RESPONSE_REGULATORY"/>
    <property type="match status" value="1"/>
</dbReference>
<dbReference type="InterPro" id="IPR050595">
    <property type="entry name" value="Bact_response_regulator"/>
</dbReference>
<keyword evidence="5" id="KW-1185">Reference proteome</keyword>
<dbReference type="Gene3D" id="3.40.50.2300">
    <property type="match status" value="1"/>
</dbReference>
<dbReference type="GO" id="GO:0000160">
    <property type="term" value="P:phosphorelay signal transduction system"/>
    <property type="evidence" value="ECO:0007669"/>
    <property type="project" value="InterPro"/>
</dbReference>
<organism evidence="4 5">
    <name type="scientific">Mesoterricola sediminis</name>
    <dbReference type="NCBI Taxonomy" id="2927980"/>
    <lineage>
        <taxon>Bacteria</taxon>
        <taxon>Pseudomonadati</taxon>
        <taxon>Acidobacteriota</taxon>
        <taxon>Holophagae</taxon>
        <taxon>Holophagales</taxon>
        <taxon>Holophagaceae</taxon>
        <taxon>Mesoterricola</taxon>
    </lineage>
</organism>
<accession>A0AA48GVE1</accession>
<dbReference type="CDD" id="cd00156">
    <property type="entry name" value="REC"/>
    <property type="match status" value="1"/>
</dbReference>
<dbReference type="SUPFAM" id="SSF52172">
    <property type="entry name" value="CheY-like"/>
    <property type="match status" value="1"/>
</dbReference>
<dbReference type="AlphaFoldDB" id="A0AA48GVE1"/>
<dbReference type="SMART" id="SM00448">
    <property type="entry name" value="REC"/>
    <property type="match status" value="1"/>
</dbReference>
<dbReference type="Pfam" id="PF00072">
    <property type="entry name" value="Response_reg"/>
    <property type="match status" value="1"/>
</dbReference>
<dbReference type="Proteomes" id="UP001228113">
    <property type="component" value="Chromosome"/>
</dbReference>
<feature type="domain" description="Response regulatory" evidence="3">
    <location>
        <begin position="16"/>
        <end position="134"/>
    </location>
</feature>
<dbReference type="InterPro" id="IPR011006">
    <property type="entry name" value="CheY-like_superfamily"/>
</dbReference>
<dbReference type="PANTHER" id="PTHR44591:SF23">
    <property type="entry name" value="CHEY SUBFAMILY"/>
    <property type="match status" value="1"/>
</dbReference>
<dbReference type="EMBL" id="AP027081">
    <property type="protein sequence ID" value="BDU78327.1"/>
    <property type="molecule type" value="Genomic_DNA"/>
</dbReference>
<proteinExistence type="predicted"/>
<sequence>MARRRARAPSGDDMAKIAIVDDSRLARTFTATVLRRLGHEVEEIDPASIFEVVRMLKEVGPDLLVMDFLMPNCPGMSLARVCREEAALAGMRILVITAHHDEEVATRLTQMGVAGILYKPVEAAGLAEQVGELLG</sequence>
<dbReference type="InterPro" id="IPR001789">
    <property type="entry name" value="Sig_transdc_resp-reg_receiver"/>
</dbReference>
<evidence type="ECO:0000256" key="2">
    <source>
        <dbReference type="PROSITE-ProRule" id="PRU00169"/>
    </source>
</evidence>
<gene>
    <name evidence="4" type="ORF">METESE_32850</name>
</gene>